<gene>
    <name evidence="1" type="primary">pilO</name>
    <name evidence="1" type="ORF">QU481_07890</name>
</gene>
<dbReference type="EMBL" id="JAUEDK010000010">
    <property type="protein sequence ID" value="MDN0074813.1"/>
    <property type="molecule type" value="Genomic_DNA"/>
</dbReference>
<proteinExistence type="predicted"/>
<accession>A0ABT7XM99</accession>
<dbReference type="PANTHER" id="PTHR39555">
    <property type="entry name" value="FIMBRIAL ASSEMBLY PROTEIN PILO-LIKE PROTEIN-RELATED"/>
    <property type="match status" value="1"/>
</dbReference>
<dbReference type="Proteomes" id="UP001168540">
    <property type="component" value="Unassembled WGS sequence"/>
</dbReference>
<evidence type="ECO:0000313" key="1">
    <source>
        <dbReference type="EMBL" id="MDN0074813.1"/>
    </source>
</evidence>
<dbReference type="PANTHER" id="PTHR39555:SF1">
    <property type="entry name" value="TYPE IV PILUS INNER MEMBRANE COMPONENT PILO"/>
    <property type="match status" value="1"/>
</dbReference>
<dbReference type="InterPro" id="IPR014717">
    <property type="entry name" value="Transl_elong_EF1B/ribsomal_bS6"/>
</dbReference>
<organism evidence="1 2">
    <name type="scientific">Crenobacter oryzisoli</name>
    <dbReference type="NCBI Taxonomy" id="3056844"/>
    <lineage>
        <taxon>Bacteria</taxon>
        <taxon>Pseudomonadati</taxon>
        <taxon>Pseudomonadota</taxon>
        <taxon>Betaproteobacteria</taxon>
        <taxon>Neisseriales</taxon>
        <taxon>Neisseriaceae</taxon>
        <taxon>Crenobacter</taxon>
    </lineage>
</organism>
<dbReference type="Pfam" id="PF04350">
    <property type="entry name" value="PilO"/>
    <property type="match status" value="1"/>
</dbReference>
<reference evidence="1" key="1">
    <citation type="submission" date="2023-06" db="EMBL/GenBank/DDBJ databases">
        <authorList>
            <person name="Zhang S."/>
        </authorList>
    </citation>
    <scope>NUCLEOTIDE SEQUENCE</scope>
    <source>
        <strain evidence="1">SG2303</strain>
    </source>
</reference>
<protein>
    <submittedName>
        <fullName evidence="1">Type 4a pilus biogenesis protein PilO</fullName>
    </submittedName>
</protein>
<dbReference type="InterPro" id="IPR007445">
    <property type="entry name" value="PilO"/>
</dbReference>
<dbReference type="RefSeq" id="WP_289829392.1">
    <property type="nucleotide sequence ID" value="NZ_JAUEDK010000010.1"/>
</dbReference>
<comment type="caution">
    <text evidence="1">The sequence shown here is derived from an EMBL/GenBank/DDBJ whole genome shotgun (WGS) entry which is preliminary data.</text>
</comment>
<keyword evidence="2" id="KW-1185">Reference proteome</keyword>
<evidence type="ECO:0000313" key="2">
    <source>
        <dbReference type="Proteomes" id="UP001168540"/>
    </source>
</evidence>
<name>A0ABT7XM99_9NEIS</name>
<dbReference type="Gene3D" id="3.30.70.60">
    <property type="match status" value="1"/>
</dbReference>
<sequence length="180" mass="19718">MATLAMVLLGYLLLLGDQRARLDVAVRQEATLKQQFVAKKRQAVTRTALERQVGVLRTSLSPLLNQLSARTEMEALLAEIQQAGARRGLQFELFRPGGELKSAELAERSIDLRLTGSYDELLAFVDDIGQLSRIVTLGSLVLTPANGQDGRLTLQAVAHTYRTLEPEERSTQTSGGGQSR</sequence>